<dbReference type="InterPro" id="IPR001810">
    <property type="entry name" value="F-box_dom"/>
</dbReference>
<keyword evidence="3" id="KW-1185">Reference proteome</keyword>
<dbReference type="GeneID" id="37225284"/>
<dbReference type="VEuPathDB" id="FungiDB:BO80DRAFT_429228"/>
<name>A0A395GMP1_9EURO</name>
<reference evidence="2 3" key="1">
    <citation type="submission" date="2018-02" db="EMBL/GenBank/DDBJ databases">
        <title>The genomes of Aspergillus section Nigri reveals drivers in fungal speciation.</title>
        <authorList>
            <consortium name="DOE Joint Genome Institute"/>
            <person name="Vesth T.C."/>
            <person name="Nybo J."/>
            <person name="Theobald S."/>
            <person name="Brandl J."/>
            <person name="Frisvad J.C."/>
            <person name="Nielsen K.F."/>
            <person name="Lyhne E.K."/>
            <person name="Kogle M.E."/>
            <person name="Kuo A."/>
            <person name="Riley R."/>
            <person name="Clum A."/>
            <person name="Nolan M."/>
            <person name="Lipzen A."/>
            <person name="Salamov A."/>
            <person name="Henrissat B."/>
            <person name="Wiebenga A."/>
            <person name="De vries R.P."/>
            <person name="Grigoriev I.V."/>
            <person name="Mortensen U.H."/>
            <person name="Andersen M.R."/>
            <person name="Baker S.E."/>
        </authorList>
    </citation>
    <scope>NUCLEOTIDE SEQUENCE [LARGE SCALE GENOMIC DNA]</scope>
    <source>
        <strain evidence="2 3">CBS 121593</strain>
    </source>
</reference>
<dbReference type="RefSeq" id="XP_025570566.1">
    <property type="nucleotide sequence ID" value="XM_025720419.1"/>
</dbReference>
<proteinExistence type="predicted"/>
<organism evidence="2 3">
    <name type="scientific">Aspergillus ibericus CBS 121593</name>
    <dbReference type="NCBI Taxonomy" id="1448316"/>
    <lineage>
        <taxon>Eukaryota</taxon>
        <taxon>Fungi</taxon>
        <taxon>Dikarya</taxon>
        <taxon>Ascomycota</taxon>
        <taxon>Pezizomycotina</taxon>
        <taxon>Eurotiomycetes</taxon>
        <taxon>Eurotiomycetidae</taxon>
        <taxon>Eurotiales</taxon>
        <taxon>Aspergillaceae</taxon>
        <taxon>Aspergillus</taxon>
        <taxon>Aspergillus subgen. Circumdati</taxon>
    </lineage>
</organism>
<dbReference type="EMBL" id="KZ824478">
    <property type="protein sequence ID" value="RAK96238.1"/>
    <property type="molecule type" value="Genomic_DNA"/>
</dbReference>
<dbReference type="Proteomes" id="UP000249402">
    <property type="component" value="Unassembled WGS sequence"/>
</dbReference>
<dbReference type="PROSITE" id="PS50181">
    <property type="entry name" value="FBOX"/>
    <property type="match status" value="1"/>
</dbReference>
<protein>
    <recommendedName>
        <fullName evidence="1">F-box domain-containing protein</fullName>
    </recommendedName>
</protein>
<dbReference type="CDD" id="cd09917">
    <property type="entry name" value="F-box_SF"/>
    <property type="match status" value="1"/>
</dbReference>
<dbReference type="OrthoDB" id="2687876at2759"/>
<dbReference type="SUPFAM" id="SSF81383">
    <property type="entry name" value="F-box domain"/>
    <property type="match status" value="1"/>
</dbReference>
<dbReference type="Pfam" id="PF00646">
    <property type="entry name" value="F-box"/>
    <property type="match status" value="1"/>
</dbReference>
<dbReference type="STRING" id="1448316.A0A395GMP1"/>
<accession>A0A395GMP1</accession>
<gene>
    <name evidence="2" type="ORF">BO80DRAFT_429228</name>
</gene>
<evidence type="ECO:0000313" key="2">
    <source>
        <dbReference type="EMBL" id="RAK96238.1"/>
    </source>
</evidence>
<sequence>MESGKVAASPCEFERAPGMEILRVCSYHRHDFDLAVARTNSRDHDQVRSSLLRSINATSSGLGHLQILPLEIVYEICFLLDIQSLLNLRHVNRRAHQIVRTTRGYEATITHAFEALCVILKTKIASWFTLSDLFKVLCTRDCHFCGSFGGFIFLLSFTRCCFSCIREDSLPSLLPSSVVKNRFNSSPRGLYSLVPTIRSLPGIYSMDEIVRKKRTQIMPAEFISRLSLREANERARVAQSKEKALLRYMVTTALPYLDIKSGDVQNGICCSGCQIALERALRSSRVQSNACALRDKVYSYEEFMEHFWECREAQNLWMLSNQGVDVANVSEFVRRGGWFKKRDVIMSFDSK</sequence>
<dbReference type="AlphaFoldDB" id="A0A395GMP1"/>
<evidence type="ECO:0000313" key="3">
    <source>
        <dbReference type="Proteomes" id="UP000249402"/>
    </source>
</evidence>
<evidence type="ECO:0000259" key="1">
    <source>
        <dbReference type="PROSITE" id="PS50181"/>
    </source>
</evidence>
<dbReference type="InterPro" id="IPR036047">
    <property type="entry name" value="F-box-like_dom_sf"/>
</dbReference>
<feature type="domain" description="F-box" evidence="1">
    <location>
        <begin position="62"/>
        <end position="108"/>
    </location>
</feature>